<evidence type="ECO:0000259" key="5">
    <source>
        <dbReference type="Pfam" id="PF04542"/>
    </source>
</evidence>
<dbReference type="Gene3D" id="1.10.1740.10">
    <property type="match status" value="1"/>
</dbReference>
<keyword evidence="2" id="KW-0805">Transcription regulation</keyword>
<dbReference type="SUPFAM" id="SSF88946">
    <property type="entry name" value="Sigma2 domain of RNA polymerase sigma factors"/>
    <property type="match status" value="1"/>
</dbReference>
<protein>
    <submittedName>
        <fullName evidence="7">RNA polymerase sigma factor</fullName>
    </submittedName>
</protein>
<evidence type="ECO:0000259" key="6">
    <source>
        <dbReference type="Pfam" id="PF08281"/>
    </source>
</evidence>
<dbReference type="InterPro" id="IPR007627">
    <property type="entry name" value="RNA_pol_sigma70_r2"/>
</dbReference>
<keyword evidence="8" id="KW-1185">Reference proteome</keyword>
<dbReference type="EMBL" id="CP073721">
    <property type="protein sequence ID" value="UWZ39536.1"/>
    <property type="molecule type" value="Genomic_DNA"/>
</dbReference>
<evidence type="ECO:0000313" key="8">
    <source>
        <dbReference type="Proteomes" id="UP001058271"/>
    </source>
</evidence>
<keyword evidence="3" id="KW-0731">Sigma factor</keyword>
<dbReference type="NCBIfam" id="TIGR02937">
    <property type="entry name" value="sigma70-ECF"/>
    <property type="match status" value="1"/>
</dbReference>
<reference evidence="7" key="1">
    <citation type="submission" date="2021-04" db="EMBL/GenBank/DDBJ databases">
        <title>Biosynthetic gene clusters of Dactylosporangioum roseum.</title>
        <authorList>
            <person name="Hartkoorn R.C."/>
            <person name="Beaudoing E."/>
            <person name="Hot D."/>
            <person name="Moureu S."/>
        </authorList>
    </citation>
    <scope>NUCLEOTIDE SEQUENCE</scope>
    <source>
        <strain evidence="7">NRRL B-16295</strain>
    </source>
</reference>
<feature type="domain" description="RNA polymerase sigma-70 region 2" evidence="5">
    <location>
        <begin position="35"/>
        <end position="101"/>
    </location>
</feature>
<dbReference type="InterPro" id="IPR013249">
    <property type="entry name" value="RNA_pol_sigma70_r4_t2"/>
</dbReference>
<dbReference type="Pfam" id="PF04542">
    <property type="entry name" value="Sigma70_r2"/>
    <property type="match status" value="1"/>
</dbReference>
<name>A0ABY5ZBX3_9ACTN</name>
<evidence type="ECO:0000256" key="1">
    <source>
        <dbReference type="ARBA" id="ARBA00010641"/>
    </source>
</evidence>
<dbReference type="PANTHER" id="PTHR43133">
    <property type="entry name" value="RNA POLYMERASE ECF-TYPE SIGMA FACTO"/>
    <property type="match status" value="1"/>
</dbReference>
<accession>A0ABY5ZBX3</accession>
<dbReference type="InterPro" id="IPR013324">
    <property type="entry name" value="RNA_pol_sigma_r3/r4-like"/>
</dbReference>
<gene>
    <name evidence="7" type="ORF">Drose_15640</name>
</gene>
<organism evidence="7 8">
    <name type="scientific">Dactylosporangium roseum</name>
    <dbReference type="NCBI Taxonomy" id="47989"/>
    <lineage>
        <taxon>Bacteria</taxon>
        <taxon>Bacillati</taxon>
        <taxon>Actinomycetota</taxon>
        <taxon>Actinomycetes</taxon>
        <taxon>Micromonosporales</taxon>
        <taxon>Micromonosporaceae</taxon>
        <taxon>Dactylosporangium</taxon>
    </lineage>
</organism>
<dbReference type="InterPro" id="IPR013325">
    <property type="entry name" value="RNA_pol_sigma_r2"/>
</dbReference>
<feature type="domain" description="RNA polymerase sigma factor 70 region 4 type 2" evidence="6">
    <location>
        <begin position="134"/>
        <end position="186"/>
    </location>
</feature>
<dbReference type="CDD" id="cd06171">
    <property type="entry name" value="Sigma70_r4"/>
    <property type="match status" value="1"/>
</dbReference>
<dbReference type="Gene3D" id="1.10.10.10">
    <property type="entry name" value="Winged helix-like DNA-binding domain superfamily/Winged helix DNA-binding domain"/>
    <property type="match status" value="1"/>
</dbReference>
<keyword evidence="4" id="KW-0804">Transcription</keyword>
<dbReference type="PANTHER" id="PTHR43133:SF25">
    <property type="entry name" value="RNA POLYMERASE SIGMA FACTOR RFAY-RELATED"/>
    <property type="match status" value="1"/>
</dbReference>
<dbReference type="InterPro" id="IPR036388">
    <property type="entry name" value="WH-like_DNA-bd_sf"/>
</dbReference>
<evidence type="ECO:0000313" key="7">
    <source>
        <dbReference type="EMBL" id="UWZ39536.1"/>
    </source>
</evidence>
<evidence type="ECO:0000256" key="2">
    <source>
        <dbReference type="ARBA" id="ARBA00023015"/>
    </source>
</evidence>
<evidence type="ECO:0000256" key="3">
    <source>
        <dbReference type="ARBA" id="ARBA00023082"/>
    </source>
</evidence>
<dbReference type="SUPFAM" id="SSF88659">
    <property type="entry name" value="Sigma3 and sigma4 domains of RNA polymerase sigma factors"/>
    <property type="match status" value="1"/>
</dbReference>
<dbReference type="Proteomes" id="UP001058271">
    <property type="component" value="Chromosome"/>
</dbReference>
<dbReference type="Pfam" id="PF08281">
    <property type="entry name" value="Sigma70_r4_2"/>
    <property type="match status" value="1"/>
</dbReference>
<evidence type="ECO:0000256" key="4">
    <source>
        <dbReference type="ARBA" id="ARBA00023163"/>
    </source>
</evidence>
<dbReference type="InterPro" id="IPR039425">
    <property type="entry name" value="RNA_pol_sigma-70-like"/>
</dbReference>
<proteinExistence type="inferred from homology"/>
<dbReference type="InterPro" id="IPR014284">
    <property type="entry name" value="RNA_pol_sigma-70_dom"/>
</dbReference>
<sequence>MRVSRSLGDAVLPVSLGDAEIIGRSRTHPDLFGALFERHSGTLFRYACRRVGAEVAEDVVAETFLAAFRQRARYDLNRSDARPWLFGILVKEVSRHRRKETSRLMALARAVEPDQVDGLADRIAEDLTARSARARLAAALAGLNLRDRDVLTLIAWQEMSYEEVGRVLGIPVGTVRSRLNRARRQMQQMLGTRELAGVFEEWA</sequence>
<comment type="similarity">
    <text evidence="1">Belongs to the sigma-70 factor family. ECF subfamily.</text>
</comment>